<proteinExistence type="predicted"/>
<dbReference type="Pfam" id="PF19692">
    <property type="entry name" value="DUF6193"/>
    <property type="match status" value="1"/>
</dbReference>
<gene>
    <name evidence="1" type="ORF">J2S57_006381</name>
</gene>
<evidence type="ECO:0000313" key="1">
    <source>
        <dbReference type="EMBL" id="MDP9830632.1"/>
    </source>
</evidence>
<accession>A0ABT9PD37</accession>
<keyword evidence="2" id="KW-1185">Reference proteome</keyword>
<evidence type="ECO:0000313" key="2">
    <source>
        <dbReference type="Proteomes" id="UP001235712"/>
    </source>
</evidence>
<comment type="caution">
    <text evidence="1">The sequence shown here is derived from an EMBL/GenBank/DDBJ whole genome shotgun (WGS) entry which is preliminary data.</text>
</comment>
<sequence length="227" mass="24771">MNPLETGLYGDVVAAGGLDLAIARAARERKLDIGVSRRSGDPGEAFRATAEIDTGRSPVFVTPASDQRKFLFSAAPESRIVLLEGATDDLDALVEFLADFRGGVSLEDLDARFPFVWIGSGARAYEQGESTAAQWRELLTADWCREERPLVEAAYADTRLREIFPGLSHGALRFDAPLGTPRGRVAIVVPLADGTVRVERIDPDRGQRRVDVVTLPEAFDRVAELFS</sequence>
<dbReference type="EMBL" id="JAUSQZ010000001">
    <property type="protein sequence ID" value="MDP9830632.1"/>
    <property type="molecule type" value="Genomic_DNA"/>
</dbReference>
<dbReference type="InterPro" id="IPR045682">
    <property type="entry name" value="DUF6193"/>
</dbReference>
<protein>
    <recommendedName>
        <fullName evidence="3">ESAT-6 protein secretion system EspG family protein</fullName>
    </recommendedName>
</protein>
<dbReference type="RefSeq" id="WP_307249698.1">
    <property type="nucleotide sequence ID" value="NZ_JAUSQZ010000001.1"/>
</dbReference>
<dbReference type="Proteomes" id="UP001235712">
    <property type="component" value="Unassembled WGS sequence"/>
</dbReference>
<name>A0ABT9PD37_9ACTN</name>
<reference evidence="1 2" key="1">
    <citation type="submission" date="2023-07" db="EMBL/GenBank/DDBJ databases">
        <title>Sequencing the genomes of 1000 actinobacteria strains.</title>
        <authorList>
            <person name="Klenk H.-P."/>
        </authorList>
    </citation>
    <scope>NUCLEOTIDE SEQUENCE [LARGE SCALE GENOMIC DNA]</scope>
    <source>
        <strain evidence="1 2">DSM 44388</strain>
    </source>
</reference>
<organism evidence="1 2">
    <name type="scientific">Kineosporia succinea</name>
    <dbReference type="NCBI Taxonomy" id="84632"/>
    <lineage>
        <taxon>Bacteria</taxon>
        <taxon>Bacillati</taxon>
        <taxon>Actinomycetota</taxon>
        <taxon>Actinomycetes</taxon>
        <taxon>Kineosporiales</taxon>
        <taxon>Kineosporiaceae</taxon>
        <taxon>Kineosporia</taxon>
    </lineage>
</organism>
<evidence type="ECO:0008006" key="3">
    <source>
        <dbReference type="Google" id="ProtNLM"/>
    </source>
</evidence>